<dbReference type="FunFam" id="2.60.40.420:FF:000003">
    <property type="entry name" value="Blue copper"/>
    <property type="match status" value="1"/>
</dbReference>
<dbReference type="InterPro" id="IPR028871">
    <property type="entry name" value="BlueCu_1_BS"/>
</dbReference>
<dbReference type="PROSITE" id="PS00196">
    <property type="entry name" value="COPPER_BLUE"/>
    <property type="match status" value="1"/>
</dbReference>
<evidence type="ECO:0000313" key="9">
    <source>
        <dbReference type="EMBL" id="KAG2303606.1"/>
    </source>
</evidence>
<keyword evidence="6" id="KW-0812">Transmembrane</keyword>
<dbReference type="Gene3D" id="2.60.40.420">
    <property type="entry name" value="Cupredoxins - blue copper proteins"/>
    <property type="match status" value="1"/>
</dbReference>
<feature type="transmembrane region" description="Helical" evidence="6">
    <location>
        <begin position="164"/>
        <end position="184"/>
    </location>
</feature>
<dbReference type="GO" id="GO:0098552">
    <property type="term" value="C:side of membrane"/>
    <property type="evidence" value="ECO:0007669"/>
    <property type="project" value="UniProtKB-KW"/>
</dbReference>
<keyword evidence="2" id="KW-0479">Metal-binding</keyword>
<evidence type="ECO:0000313" key="10">
    <source>
        <dbReference type="Proteomes" id="UP000886595"/>
    </source>
</evidence>
<feature type="domain" description="Phytocyanin" evidence="8">
    <location>
        <begin position="21"/>
        <end position="115"/>
    </location>
</feature>
<dbReference type="PANTHER" id="PTHR33021">
    <property type="entry name" value="BLUE COPPER PROTEIN"/>
    <property type="match status" value="1"/>
</dbReference>
<keyword evidence="4" id="KW-0325">Glycoprotein</keyword>
<keyword evidence="7" id="KW-0732">Signal</keyword>
<dbReference type="GO" id="GO:0005886">
    <property type="term" value="C:plasma membrane"/>
    <property type="evidence" value="ECO:0007669"/>
    <property type="project" value="TreeGrafter"/>
</dbReference>
<dbReference type="InterPro" id="IPR008972">
    <property type="entry name" value="Cupredoxin"/>
</dbReference>
<dbReference type="InterPro" id="IPR039391">
    <property type="entry name" value="Phytocyanin-like"/>
</dbReference>
<dbReference type="GO" id="GO:0009055">
    <property type="term" value="F:electron transfer activity"/>
    <property type="evidence" value="ECO:0007669"/>
    <property type="project" value="InterPro"/>
</dbReference>
<feature type="region of interest" description="Disordered" evidence="5">
    <location>
        <begin position="120"/>
        <end position="149"/>
    </location>
</feature>
<dbReference type="PANTHER" id="PTHR33021:SF438">
    <property type="entry name" value="GENOME ASSEMBLY, CHROMOSOME: A09"/>
    <property type="match status" value="1"/>
</dbReference>
<organism evidence="9 10">
    <name type="scientific">Brassica carinata</name>
    <name type="common">Ethiopian mustard</name>
    <name type="synonym">Abyssinian cabbage</name>
    <dbReference type="NCBI Taxonomy" id="52824"/>
    <lineage>
        <taxon>Eukaryota</taxon>
        <taxon>Viridiplantae</taxon>
        <taxon>Streptophyta</taxon>
        <taxon>Embryophyta</taxon>
        <taxon>Tracheophyta</taxon>
        <taxon>Spermatophyta</taxon>
        <taxon>Magnoliopsida</taxon>
        <taxon>eudicotyledons</taxon>
        <taxon>Gunneridae</taxon>
        <taxon>Pentapetalae</taxon>
        <taxon>rosids</taxon>
        <taxon>malvids</taxon>
        <taxon>Brassicales</taxon>
        <taxon>Brassicaceae</taxon>
        <taxon>Brassiceae</taxon>
        <taxon>Brassica</taxon>
    </lineage>
</organism>
<protein>
    <recommendedName>
        <fullName evidence="8">Phytocyanin domain-containing protein</fullName>
    </recommendedName>
</protein>
<dbReference type="InterPro" id="IPR003245">
    <property type="entry name" value="Phytocyanin_dom"/>
</dbReference>
<name>A0A8X7V8H3_BRACI</name>
<evidence type="ECO:0000256" key="3">
    <source>
        <dbReference type="ARBA" id="ARBA00023008"/>
    </source>
</evidence>
<accession>A0A8X7V8H3</accession>
<dbReference type="SUPFAM" id="SSF49503">
    <property type="entry name" value="Cupredoxins"/>
    <property type="match status" value="1"/>
</dbReference>
<gene>
    <name evidence="9" type="ORF">Bca52824_032257</name>
</gene>
<evidence type="ECO:0000256" key="4">
    <source>
        <dbReference type="ARBA" id="ARBA00023180"/>
    </source>
</evidence>
<dbReference type="PROSITE" id="PS51485">
    <property type="entry name" value="PHYTOCYANIN"/>
    <property type="match status" value="1"/>
</dbReference>
<keyword evidence="3" id="KW-0186">Copper</keyword>
<dbReference type="OrthoDB" id="206968at2759"/>
<sequence>MSTFLCLVLILFYMISVATSATLTVNWSLGTDYTPLATGKTFSVGDTIVFSYSTGHTVDEVSENDYKSCTLGNSITSDSSGTTTIDLKTTGPRYFICGIPGHCSSGMKLSVTVAAASSTNVGGGTTTPSPTPFTGGGSTTTPTPFTGGGGYVPTTTQSIPCGGWAVSSPLWALIVTWAALFYALDLS</sequence>
<keyword evidence="10" id="KW-1185">Reference proteome</keyword>
<feature type="chain" id="PRO_5036444565" description="Phytocyanin domain-containing protein" evidence="7">
    <location>
        <begin position="21"/>
        <end position="187"/>
    </location>
</feature>
<dbReference type="GO" id="GO:0046872">
    <property type="term" value="F:metal ion binding"/>
    <property type="evidence" value="ECO:0007669"/>
    <property type="project" value="UniProtKB-KW"/>
</dbReference>
<evidence type="ECO:0000256" key="7">
    <source>
        <dbReference type="SAM" id="SignalP"/>
    </source>
</evidence>
<keyword evidence="1" id="KW-0449">Lipoprotein</keyword>
<dbReference type="CDD" id="cd04216">
    <property type="entry name" value="Phytocyanin"/>
    <property type="match status" value="1"/>
</dbReference>
<dbReference type="Pfam" id="PF02298">
    <property type="entry name" value="Cu_bind_like"/>
    <property type="match status" value="1"/>
</dbReference>
<proteinExistence type="predicted"/>
<dbReference type="AlphaFoldDB" id="A0A8X7V8H3"/>
<evidence type="ECO:0000256" key="5">
    <source>
        <dbReference type="SAM" id="MobiDB-lite"/>
    </source>
</evidence>
<dbReference type="Proteomes" id="UP000886595">
    <property type="component" value="Unassembled WGS sequence"/>
</dbReference>
<feature type="signal peptide" evidence="7">
    <location>
        <begin position="1"/>
        <end position="20"/>
    </location>
</feature>
<reference evidence="9 10" key="1">
    <citation type="submission" date="2020-02" db="EMBL/GenBank/DDBJ databases">
        <authorList>
            <person name="Ma Q."/>
            <person name="Huang Y."/>
            <person name="Song X."/>
            <person name="Pei D."/>
        </authorList>
    </citation>
    <scope>NUCLEOTIDE SEQUENCE [LARGE SCALE GENOMIC DNA]</scope>
    <source>
        <strain evidence="9">Sxm20200214</strain>
        <tissue evidence="9">Leaf</tissue>
    </source>
</reference>
<dbReference type="EMBL" id="JAAMPC010000007">
    <property type="protein sequence ID" value="KAG2303606.1"/>
    <property type="molecule type" value="Genomic_DNA"/>
</dbReference>
<keyword evidence="1" id="KW-0336">GPI-anchor</keyword>
<evidence type="ECO:0000259" key="8">
    <source>
        <dbReference type="PROSITE" id="PS51485"/>
    </source>
</evidence>
<keyword evidence="6" id="KW-0472">Membrane</keyword>
<comment type="caution">
    <text evidence="9">The sequence shown here is derived from an EMBL/GenBank/DDBJ whole genome shotgun (WGS) entry which is preliminary data.</text>
</comment>
<evidence type="ECO:0000256" key="2">
    <source>
        <dbReference type="ARBA" id="ARBA00022723"/>
    </source>
</evidence>
<keyword evidence="6" id="KW-1133">Transmembrane helix</keyword>
<evidence type="ECO:0000256" key="6">
    <source>
        <dbReference type="SAM" id="Phobius"/>
    </source>
</evidence>
<evidence type="ECO:0000256" key="1">
    <source>
        <dbReference type="ARBA" id="ARBA00022622"/>
    </source>
</evidence>